<reference evidence="1" key="1">
    <citation type="submission" date="2023-03" db="EMBL/GenBank/DDBJ databases">
        <authorList>
            <person name="Steffen K."/>
            <person name="Cardenas P."/>
        </authorList>
    </citation>
    <scope>NUCLEOTIDE SEQUENCE</scope>
</reference>
<protein>
    <submittedName>
        <fullName evidence="1">Uncharacterized protein</fullName>
    </submittedName>
</protein>
<dbReference type="AlphaFoldDB" id="A0AA35TBG2"/>
<organism evidence="1 2">
    <name type="scientific">Geodia barretti</name>
    <name type="common">Barrett's horny sponge</name>
    <dbReference type="NCBI Taxonomy" id="519541"/>
    <lineage>
        <taxon>Eukaryota</taxon>
        <taxon>Metazoa</taxon>
        <taxon>Porifera</taxon>
        <taxon>Demospongiae</taxon>
        <taxon>Heteroscleromorpha</taxon>
        <taxon>Tetractinellida</taxon>
        <taxon>Astrophorina</taxon>
        <taxon>Geodiidae</taxon>
        <taxon>Geodia</taxon>
    </lineage>
</organism>
<proteinExistence type="predicted"/>
<accession>A0AA35TBG2</accession>
<dbReference type="EMBL" id="CASHTH010003461">
    <property type="protein sequence ID" value="CAI8045245.1"/>
    <property type="molecule type" value="Genomic_DNA"/>
</dbReference>
<name>A0AA35TBG2_GEOBA</name>
<evidence type="ECO:0000313" key="2">
    <source>
        <dbReference type="Proteomes" id="UP001174909"/>
    </source>
</evidence>
<sequence length="121" mass="13225">DLVEKGAGLSLNACAQYCGRGGLLPCVCVRPLFPPIQPVAATCSVTRSAEVRMEPPDSITSRQSHGSEVEYLIRDSCDFIDDSLPEKLSSSYGAVDPLRRSNTIITVSFTEDRVHYYSIVQ</sequence>
<feature type="non-terminal residue" evidence="1">
    <location>
        <position position="121"/>
    </location>
</feature>
<evidence type="ECO:0000313" key="1">
    <source>
        <dbReference type="EMBL" id="CAI8045245.1"/>
    </source>
</evidence>
<gene>
    <name evidence="1" type="ORF">GBAR_LOCUS25045</name>
</gene>
<keyword evidence="2" id="KW-1185">Reference proteome</keyword>
<comment type="caution">
    <text evidence="1">The sequence shown here is derived from an EMBL/GenBank/DDBJ whole genome shotgun (WGS) entry which is preliminary data.</text>
</comment>
<dbReference type="Proteomes" id="UP001174909">
    <property type="component" value="Unassembled WGS sequence"/>
</dbReference>